<dbReference type="InterPro" id="IPR047324">
    <property type="entry name" value="LbH_gamma_CA-like"/>
</dbReference>
<dbReference type="Pfam" id="PF00132">
    <property type="entry name" value="Hexapep"/>
    <property type="match status" value="1"/>
</dbReference>
<keyword evidence="1" id="KW-0175">Coiled coil</keyword>
<dbReference type="STRING" id="749551.HMPREF9555_00861"/>
<dbReference type="HOGENOM" id="CLU_064827_4_1_9"/>
<accession>E7N1K6</accession>
<dbReference type="EMBL" id="AECV01000014">
    <property type="protein sequence ID" value="EFW29977.1"/>
    <property type="molecule type" value="Genomic_DNA"/>
</dbReference>
<dbReference type="AlphaFoldDB" id="E7N1K6"/>
<dbReference type="InterPro" id="IPR001451">
    <property type="entry name" value="Hexapep"/>
</dbReference>
<proteinExistence type="predicted"/>
<gene>
    <name evidence="2" type="ORF">HMPREF9555_00861</name>
</gene>
<dbReference type="GO" id="GO:0016740">
    <property type="term" value="F:transferase activity"/>
    <property type="evidence" value="ECO:0007669"/>
    <property type="project" value="UniProtKB-KW"/>
</dbReference>
<keyword evidence="3" id="KW-1185">Reference proteome</keyword>
<dbReference type="CDD" id="cd04645">
    <property type="entry name" value="LbH_gamma_CA_like"/>
    <property type="match status" value="1"/>
</dbReference>
<dbReference type="Proteomes" id="UP000004633">
    <property type="component" value="Unassembled WGS sequence"/>
</dbReference>
<evidence type="ECO:0000313" key="2">
    <source>
        <dbReference type="EMBL" id="EFW29977.1"/>
    </source>
</evidence>
<dbReference type="PANTHER" id="PTHR13061">
    <property type="entry name" value="DYNACTIN SUBUNIT P25"/>
    <property type="match status" value="1"/>
</dbReference>
<feature type="coiled-coil region" evidence="1">
    <location>
        <begin position="154"/>
        <end position="181"/>
    </location>
</feature>
<evidence type="ECO:0000256" key="1">
    <source>
        <dbReference type="SAM" id="Coils"/>
    </source>
</evidence>
<name>E7N1K6_9FIRM</name>
<dbReference type="SUPFAM" id="SSF51161">
    <property type="entry name" value="Trimeric LpxA-like enzymes"/>
    <property type="match status" value="1"/>
</dbReference>
<sequence>MMRRRVLMDKIILPYRGKSPAIDPTAFIAPSAAVIGDVTIGAGSSVWFGAVVRGDFQPIRIGSNTNIQDNATIHVMRDVPVEIGDHVLIGHNAVVHCSKIGSNTLIGMGSIVMGYSEIGENVVIGAGTFLPQHKKIPANSLVFGSPAQIVRALRDDEIEALQNAAENYADLAAEYQKIIEELK</sequence>
<dbReference type="InterPro" id="IPR011004">
    <property type="entry name" value="Trimer_LpxA-like_sf"/>
</dbReference>
<keyword evidence="2" id="KW-0808">Transferase</keyword>
<dbReference type="PANTHER" id="PTHR13061:SF29">
    <property type="entry name" value="GAMMA CARBONIC ANHYDRASE-LIKE 1, MITOCHONDRIAL-RELATED"/>
    <property type="match status" value="1"/>
</dbReference>
<dbReference type="Gene3D" id="2.160.10.10">
    <property type="entry name" value="Hexapeptide repeat proteins"/>
    <property type="match status" value="1"/>
</dbReference>
<dbReference type="InterPro" id="IPR050484">
    <property type="entry name" value="Transf_Hexapept/Carb_Anhydrase"/>
</dbReference>
<organism evidence="2 3">
    <name type="scientific">Selenomonas artemidis F0399</name>
    <dbReference type="NCBI Taxonomy" id="749551"/>
    <lineage>
        <taxon>Bacteria</taxon>
        <taxon>Bacillati</taxon>
        <taxon>Bacillota</taxon>
        <taxon>Negativicutes</taxon>
        <taxon>Selenomonadales</taxon>
        <taxon>Selenomonadaceae</taxon>
        <taxon>Selenomonas</taxon>
    </lineage>
</organism>
<protein>
    <submittedName>
        <fullName evidence="2">Bacterial transferase hexapeptide repeat protein</fullName>
    </submittedName>
</protein>
<evidence type="ECO:0000313" key="3">
    <source>
        <dbReference type="Proteomes" id="UP000004633"/>
    </source>
</evidence>
<comment type="caution">
    <text evidence="2">The sequence shown here is derived from an EMBL/GenBank/DDBJ whole genome shotgun (WGS) entry which is preliminary data.</text>
</comment>
<reference evidence="2 3" key="1">
    <citation type="submission" date="2010-08" db="EMBL/GenBank/DDBJ databases">
        <authorList>
            <person name="Weinstock G."/>
            <person name="Sodergren E."/>
            <person name="Clifton S."/>
            <person name="Fulton L."/>
            <person name="Fulton B."/>
            <person name="Courtney L."/>
            <person name="Fronick C."/>
            <person name="Harrison M."/>
            <person name="Strong C."/>
            <person name="Farmer C."/>
            <person name="Delahaunty K."/>
            <person name="Markovic C."/>
            <person name="Hall O."/>
            <person name="Minx P."/>
            <person name="Tomlinson C."/>
            <person name="Mitreva M."/>
            <person name="Hou S."/>
            <person name="Chen J."/>
            <person name="Wollam A."/>
            <person name="Pepin K.H."/>
            <person name="Johnson M."/>
            <person name="Bhonagiri V."/>
            <person name="Zhang X."/>
            <person name="Suruliraj S."/>
            <person name="Warren W."/>
            <person name="Chinwalla A."/>
            <person name="Mardis E.R."/>
            <person name="Wilson R.K."/>
        </authorList>
    </citation>
    <scope>NUCLEOTIDE SEQUENCE [LARGE SCALE GENOMIC DNA]</scope>
    <source>
        <strain evidence="2 3">F0399</strain>
    </source>
</reference>